<dbReference type="AlphaFoldDB" id="A0A6V7H249"/>
<reference evidence="1" key="1">
    <citation type="submission" date="2020-07" db="EMBL/GenBank/DDBJ databases">
        <authorList>
            <person name="Nazaruddin N."/>
        </authorList>
    </citation>
    <scope>NUCLEOTIDE SEQUENCE</scope>
</reference>
<evidence type="ECO:0000313" key="1">
    <source>
        <dbReference type="EMBL" id="CAD1473149.1"/>
    </source>
</evidence>
<comment type="caution">
    <text evidence="1">The sequence shown here is derived from an EMBL/GenBank/DDBJ whole genome shotgun (WGS) entry which is preliminary data.</text>
</comment>
<sequence length="60" mass="6907">FEYFTRQLALHVNDRNSETVSLTNVQDEPLLNSQVTILEKKENGAICTEPELNYAHTKSR</sequence>
<gene>
    <name evidence="1" type="ORF">MHI_LOCUS355700</name>
</gene>
<evidence type="ECO:0000313" key="2">
    <source>
        <dbReference type="Proteomes" id="UP000752696"/>
    </source>
</evidence>
<dbReference type="EMBL" id="CAJDYZ010006206">
    <property type="protein sequence ID" value="CAD1473149.1"/>
    <property type="molecule type" value="Genomic_DNA"/>
</dbReference>
<organism evidence="1 2">
    <name type="scientific">Heterotrigona itama</name>
    <dbReference type="NCBI Taxonomy" id="395501"/>
    <lineage>
        <taxon>Eukaryota</taxon>
        <taxon>Metazoa</taxon>
        <taxon>Ecdysozoa</taxon>
        <taxon>Arthropoda</taxon>
        <taxon>Hexapoda</taxon>
        <taxon>Insecta</taxon>
        <taxon>Pterygota</taxon>
        <taxon>Neoptera</taxon>
        <taxon>Endopterygota</taxon>
        <taxon>Hymenoptera</taxon>
        <taxon>Apocrita</taxon>
        <taxon>Aculeata</taxon>
        <taxon>Apoidea</taxon>
        <taxon>Anthophila</taxon>
        <taxon>Apidae</taxon>
        <taxon>Heterotrigona</taxon>
    </lineage>
</organism>
<feature type="non-terminal residue" evidence="1">
    <location>
        <position position="1"/>
    </location>
</feature>
<name>A0A6V7H249_9HYME</name>
<proteinExistence type="predicted"/>
<dbReference type="Proteomes" id="UP000752696">
    <property type="component" value="Unassembled WGS sequence"/>
</dbReference>
<accession>A0A6V7H249</accession>
<feature type="non-terminal residue" evidence="1">
    <location>
        <position position="60"/>
    </location>
</feature>
<keyword evidence="2" id="KW-1185">Reference proteome</keyword>
<protein>
    <submittedName>
        <fullName evidence="1">Uncharacterized protein</fullName>
    </submittedName>
</protein>